<dbReference type="EMBL" id="JARQWQ010000011">
    <property type="protein sequence ID" value="KAK2568850.1"/>
    <property type="molecule type" value="Genomic_DNA"/>
</dbReference>
<dbReference type="Proteomes" id="UP001249851">
    <property type="component" value="Unassembled WGS sequence"/>
</dbReference>
<proteinExistence type="predicted"/>
<name>A0AAD9VCG0_ACRCE</name>
<reference evidence="1" key="1">
    <citation type="journal article" date="2023" name="G3 (Bethesda)">
        <title>Whole genome assembly and annotation of the endangered Caribbean coral Acropora cervicornis.</title>
        <authorList>
            <person name="Selwyn J.D."/>
            <person name="Vollmer S.V."/>
        </authorList>
    </citation>
    <scope>NUCLEOTIDE SEQUENCE</scope>
    <source>
        <strain evidence="1">K2</strain>
    </source>
</reference>
<evidence type="ECO:0000313" key="1">
    <source>
        <dbReference type="EMBL" id="KAK2568850.1"/>
    </source>
</evidence>
<dbReference type="InterPro" id="IPR020339">
    <property type="entry name" value="C20orf85-like"/>
</dbReference>
<keyword evidence="2" id="KW-1185">Reference proteome</keyword>
<dbReference type="Pfam" id="PF14945">
    <property type="entry name" value="LLC1"/>
    <property type="match status" value="1"/>
</dbReference>
<comment type="caution">
    <text evidence="1">The sequence shown here is derived from an EMBL/GenBank/DDBJ whole genome shotgun (WGS) entry which is preliminary data.</text>
</comment>
<reference evidence="1" key="2">
    <citation type="journal article" date="2023" name="Science">
        <title>Genomic signatures of disease resistance in endangered staghorn corals.</title>
        <authorList>
            <person name="Vollmer S.V."/>
            <person name="Selwyn J.D."/>
            <person name="Despard B.A."/>
            <person name="Roesel C.L."/>
        </authorList>
    </citation>
    <scope>NUCLEOTIDE SEQUENCE</scope>
    <source>
        <strain evidence="1">K2</strain>
    </source>
</reference>
<protein>
    <submittedName>
        <fullName evidence="1">Uncharacterized protein</fullName>
    </submittedName>
</protein>
<dbReference type="PANTHER" id="PTHR31909">
    <property type="entry name" value="CHROMOSOME 20 ORF85 FAMILY MEMBER"/>
    <property type="match status" value="1"/>
</dbReference>
<dbReference type="AlphaFoldDB" id="A0AAD9VCG0"/>
<organism evidence="1 2">
    <name type="scientific">Acropora cervicornis</name>
    <name type="common">Staghorn coral</name>
    <dbReference type="NCBI Taxonomy" id="6130"/>
    <lineage>
        <taxon>Eukaryota</taxon>
        <taxon>Metazoa</taxon>
        <taxon>Cnidaria</taxon>
        <taxon>Anthozoa</taxon>
        <taxon>Hexacorallia</taxon>
        <taxon>Scleractinia</taxon>
        <taxon>Astrocoeniina</taxon>
        <taxon>Acroporidae</taxon>
        <taxon>Acropora</taxon>
    </lineage>
</organism>
<gene>
    <name evidence="1" type="ORF">P5673_006898</name>
</gene>
<evidence type="ECO:0000313" key="2">
    <source>
        <dbReference type="Proteomes" id="UP001249851"/>
    </source>
</evidence>
<accession>A0AAD9VCG0</accession>
<dbReference type="PANTHER" id="PTHR31909:SF3">
    <property type="entry name" value="SIMILAR TO PROTEIN C20ORF85 HOMOLOG"/>
    <property type="match status" value="1"/>
</dbReference>
<sequence length="196" mass="23038">MFGVRGKPKACNFVHIDEIWKVWRGQSTATYVKKVPISASALYEGWVCWSILLCSERLEFGIKQAQIKKKANRSTQRKPLGAEKDHIRRELLSQRRWPEKWGFLAYEYQQLQQETLKIGLDPEFGMFEEKKEELTSTEGVEEKLHTTNDTKKKIFPGTSSQMIGWRREALQRNEVERHARGKQDIVKLFKWPREGV</sequence>